<dbReference type="Proteomes" id="UP000001366">
    <property type="component" value="Chromosome"/>
</dbReference>
<evidence type="ECO:0000256" key="1">
    <source>
        <dbReference type="SAM" id="Phobius"/>
    </source>
</evidence>
<sequence length="169" mass="18924">MKAGNEKGMALITTMLLGFVAMAIVAALMTFMIYGKKTSVIEERYTSALEAAKGAANYIMNRLSTDQYMESDAERMICVGETTLCPCYRVTWNPDLNRLECPDGKPVDRFDLGSYSNIGDYQIEAFIIHKDTTSGGYDIYAIRVVSSRIDRPERAEIDFIYRTSPPTTP</sequence>
<keyword evidence="3" id="KW-1185">Reference proteome</keyword>
<dbReference type="HOGENOM" id="CLU_1616369_0_0_0"/>
<dbReference type="PaxDb" id="123214-PERMA_1150"/>
<feature type="transmembrane region" description="Helical" evidence="1">
    <location>
        <begin position="12"/>
        <end position="34"/>
    </location>
</feature>
<dbReference type="KEGG" id="pmx:PERMA_1150"/>
<evidence type="ECO:0000313" key="2">
    <source>
        <dbReference type="EMBL" id="ACO04792.1"/>
    </source>
</evidence>
<keyword evidence="1" id="KW-1133">Transmembrane helix</keyword>
<dbReference type="STRING" id="123214.PERMA_1150"/>
<reference evidence="2 3" key="1">
    <citation type="journal article" date="2009" name="J. Bacteriol.">
        <title>Complete and draft genome sequences of six members of the Aquificales.</title>
        <authorList>
            <person name="Reysenbach A.L."/>
            <person name="Hamamura N."/>
            <person name="Podar M."/>
            <person name="Griffiths E."/>
            <person name="Ferreira S."/>
            <person name="Hochstein R."/>
            <person name="Heidelberg J."/>
            <person name="Johnson J."/>
            <person name="Mead D."/>
            <person name="Pohorille A."/>
            <person name="Sarmiento M."/>
            <person name="Schweighofer K."/>
            <person name="Seshadri R."/>
            <person name="Voytek M.A."/>
        </authorList>
    </citation>
    <scope>NUCLEOTIDE SEQUENCE [LARGE SCALE GENOMIC DNA]</scope>
    <source>
        <strain evidence="3">DSM 14350 / EX-H1</strain>
    </source>
</reference>
<dbReference type="AlphaFoldDB" id="C0QQI6"/>
<name>C0QQI6_PERMH</name>
<keyword evidence="1" id="KW-0812">Transmembrane</keyword>
<keyword evidence="1" id="KW-0472">Membrane</keyword>
<accession>C0QQI6</accession>
<organism evidence="2 3">
    <name type="scientific">Persephonella marina (strain DSM 14350 / EX-H1)</name>
    <dbReference type="NCBI Taxonomy" id="123214"/>
    <lineage>
        <taxon>Bacteria</taxon>
        <taxon>Pseudomonadati</taxon>
        <taxon>Aquificota</taxon>
        <taxon>Aquificia</taxon>
        <taxon>Aquificales</taxon>
        <taxon>Hydrogenothermaceae</taxon>
        <taxon>Persephonella</taxon>
    </lineage>
</organism>
<dbReference type="EMBL" id="CP001230">
    <property type="protein sequence ID" value="ACO04792.1"/>
    <property type="molecule type" value="Genomic_DNA"/>
</dbReference>
<proteinExistence type="predicted"/>
<evidence type="ECO:0008006" key="4">
    <source>
        <dbReference type="Google" id="ProtNLM"/>
    </source>
</evidence>
<dbReference type="RefSeq" id="WP_015898896.1">
    <property type="nucleotide sequence ID" value="NC_012440.1"/>
</dbReference>
<dbReference type="OrthoDB" id="15432at2"/>
<protein>
    <recommendedName>
        <fullName evidence="4">Type II secretion system protein</fullName>
    </recommendedName>
</protein>
<dbReference type="eggNOG" id="ENOG50331IC">
    <property type="taxonomic scope" value="Bacteria"/>
</dbReference>
<evidence type="ECO:0000313" key="3">
    <source>
        <dbReference type="Proteomes" id="UP000001366"/>
    </source>
</evidence>
<gene>
    <name evidence="2" type="ordered locus">PERMA_1150</name>
</gene>